<dbReference type="SUPFAM" id="SSF82693">
    <property type="entry name" value="Multidrug efflux transporter AcrB pore domain, PN1, PN2, PC1 and PC2 subdomains"/>
    <property type="match status" value="3"/>
</dbReference>
<dbReference type="InterPro" id="IPR027463">
    <property type="entry name" value="AcrB_DN_DC_subdom"/>
</dbReference>
<dbReference type="RefSeq" id="WP_067555186.1">
    <property type="nucleotide sequence ID" value="NZ_CP016895.1"/>
</dbReference>
<dbReference type="Gene3D" id="3.30.2090.10">
    <property type="entry name" value="Multidrug efflux transporter AcrB TolC docking domain, DN and DC subdomains"/>
    <property type="match status" value="2"/>
</dbReference>
<gene>
    <name evidence="2" type="ORF">BFG52_09405</name>
</gene>
<feature type="transmembrane region" description="Helical" evidence="1">
    <location>
        <begin position="12"/>
        <end position="32"/>
    </location>
</feature>
<evidence type="ECO:0000313" key="2">
    <source>
        <dbReference type="EMBL" id="AOA58545.1"/>
    </source>
</evidence>
<dbReference type="OrthoDB" id="9757904at2"/>
<dbReference type="PANTHER" id="PTHR32063">
    <property type="match status" value="1"/>
</dbReference>
<dbReference type="Proteomes" id="UP000093391">
    <property type="component" value="Chromosome"/>
</dbReference>
<dbReference type="EMBL" id="CP016895">
    <property type="protein sequence ID" value="AOA58545.1"/>
    <property type="molecule type" value="Genomic_DNA"/>
</dbReference>
<dbReference type="SUPFAM" id="SSF82714">
    <property type="entry name" value="Multidrug efflux transporter AcrB TolC docking domain, DN and DC subdomains"/>
    <property type="match status" value="2"/>
</dbReference>
<protein>
    <submittedName>
        <fullName evidence="2">RND transporter</fullName>
    </submittedName>
</protein>
<feature type="transmembrane region" description="Helical" evidence="1">
    <location>
        <begin position="938"/>
        <end position="964"/>
    </location>
</feature>
<dbReference type="Gene3D" id="3.30.70.1430">
    <property type="entry name" value="Multidrug efflux transporter AcrB pore domain"/>
    <property type="match status" value="2"/>
</dbReference>
<dbReference type="InterPro" id="IPR001036">
    <property type="entry name" value="Acrflvin-R"/>
</dbReference>
<keyword evidence="3" id="KW-1185">Reference proteome</keyword>
<dbReference type="Gene3D" id="1.20.1640.10">
    <property type="entry name" value="Multidrug efflux transporter AcrB transmembrane domain"/>
    <property type="match status" value="2"/>
</dbReference>
<keyword evidence="1" id="KW-1133">Transmembrane helix</keyword>
<feature type="transmembrane region" description="Helical" evidence="1">
    <location>
        <begin position="912"/>
        <end position="932"/>
    </location>
</feature>
<dbReference type="Pfam" id="PF00873">
    <property type="entry name" value="ACR_tran"/>
    <property type="match status" value="1"/>
</dbReference>
<feature type="transmembrane region" description="Helical" evidence="1">
    <location>
        <begin position="461"/>
        <end position="479"/>
    </location>
</feature>
<feature type="transmembrane region" description="Helical" evidence="1">
    <location>
        <begin position="882"/>
        <end position="905"/>
    </location>
</feature>
<reference evidence="2 3" key="1">
    <citation type="submission" date="2016-08" db="EMBL/GenBank/DDBJ databases">
        <authorList>
            <person name="Seilhamer J.J."/>
        </authorList>
    </citation>
    <scope>NUCLEOTIDE SEQUENCE [LARGE SCALE GENOMIC DNA]</scope>
    <source>
        <strain evidence="2 3">BRTC-1</strain>
    </source>
</reference>
<evidence type="ECO:0000313" key="3">
    <source>
        <dbReference type="Proteomes" id="UP000093391"/>
    </source>
</evidence>
<dbReference type="GO" id="GO:0005886">
    <property type="term" value="C:plasma membrane"/>
    <property type="evidence" value="ECO:0007669"/>
    <property type="project" value="TreeGrafter"/>
</dbReference>
<dbReference type="PRINTS" id="PR00702">
    <property type="entry name" value="ACRIFLAVINRP"/>
</dbReference>
<feature type="transmembrane region" description="Helical" evidence="1">
    <location>
        <begin position="429"/>
        <end position="449"/>
    </location>
</feature>
<dbReference type="Gene3D" id="3.30.70.1320">
    <property type="entry name" value="Multidrug efflux transporter AcrB pore domain like"/>
    <property type="match status" value="1"/>
</dbReference>
<dbReference type="SUPFAM" id="SSF82866">
    <property type="entry name" value="Multidrug efflux transporter AcrB transmembrane domain"/>
    <property type="match status" value="2"/>
</dbReference>
<keyword evidence="1" id="KW-0472">Membrane</keyword>
<proteinExistence type="predicted"/>
<accession>A0A1B2M034</accession>
<dbReference type="STRING" id="1789224.BFG52_09405"/>
<dbReference type="Gene3D" id="3.30.70.1440">
    <property type="entry name" value="Multidrug efflux transporter AcrB pore domain"/>
    <property type="match status" value="1"/>
</dbReference>
<feature type="transmembrane region" description="Helical" evidence="1">
    <location>
        <begin position="1016"/>
        <end position="1042"/>
    </location>
</feature>
<feature type="transmembrane region" description="Helical" evidence="1">
    <location>
        <begin position="333"/>
        <end position="351"/>
    </location>
</feature>
<name>A0A1B2M034_9GAMM</name>
<dbReference type="AlphaFoldDB" id="A0A1B2M034"/>
<organism evidence="2 3">
    <name type="scientific">Acinetobacter larvae</name>
    <dbReference type="NCBI Taxonomy" id="1789224"/>
    <lineage>
        <taxon>Bacteria</taxon>
        <taxon>Pseudomonadati</taxon>
        <taxon>Pseudomonadota</taxon>
        <taxon>Gammaproteobacteria</taxon>
        <taxon>Moraxellales</taxon>
        <taxon>Moraxellaceae</taxon>
        <taxon>Acinetobacter</taxon>
    </lineage>
</organism>
<feature type="transmembrane region" description="Helical" evidence="1">
    <location>
        <begin position="554"/>
        <end position="574"/>
    </location>
</feature>
<feature type="transmembrane region" description="Helical" evidence="1">
    <location>
        <begin position="358"/>
        <end position="378"/>
    </location>
</feature>
<feature type="transmembrane region" description="Helical" evidence="1">
    <location>
        <begin position="985"/>
        <end position="1004"/>
    </location>
</feature>
<evidence type="ECO:0000256" key="1">
    <source>
        <dbReference type="SAM" id="Phobius"/>
    </source>
</evidence>
<keyword evidence="1" id="KW-0812">Transmembrane</keyword>
<sequence>MNFSAWSIRNPIAGILLFIMLGLAGLMCFKWMKVQQFPDVELPMVTIAAALPGAAPPQLETEVARKIENSLASIQGLKNQYSTIKDGVVQITAEFQLEKPIQEALDDVRNAVAQVRSDLPLDLRDPIVSKVDLSSMPVLTYTIQSPQMDEEALSWFVDYNVARALLQVKGVGAVSRVGGVTRQVNVELDPEKLLALNATAADVTQQLRLVQQETSGGQTKIGGSEQSIRTIATVKTAAEIAAMDIPLSNGKRIRLDQVATVRDGIAERRSAALLNGQPAIGFEISRSKGASEVEVAQGIEQALQKLKLAHPDIQLTEAFNFVNPVIDNYEGSIALLYEGAILAILVVWLFLRDWRATLIAAIALPLSILPALIGMYYLDFSLNMITLLALSLVVGILVDDAIVEIENIIRHLRMGKSPYQAAMEAADEIGLAVIATTFTLIAVFLPTAFMSGINGRFFAQFGWTASLAIFASLLVARLLTPMMSAYILKPWVKSSKELETSAVEQQKFDPSEQHDVTHLDHGAGSQQLAAERAQDGAIMQKYMQWVSWCLNHRWLTVFAAFVFFIGSLILIPLVPTEFLPAEDTGQTQVNIGLPPGTQFPETLKAAEYARQLIKDNPNIKSIYTTIGAGTAGTNDIFAGGIASEPRKATLTIQLLNRSERSESLKDIESEFRDRLAVIPGARIEVGNAGANNQYQLSLSGDDPEILVQTAQQLEREMRSIPNVGAVLSSTALIRPELVVRPDFAKAADLGITTQSIADTLRIATAGDFDQNLAKLNLSQRQVPIVIKLPLTARQDSELIKRLMIPGSKGAVMLGSIASIDIEGGPSQIDRFNRLRNIHFSIELNNQSLGDVTNAVEQLPIMQKLPPGIKRTDVGDTEAMLELFASFGLAMLTGILCIYVVLVLLFKDFLQPISILVALPLSLGGAFLLLLLAQSNFSMPSLIGLIMLMGIASKNSILLVDYAIMAQEKHHYSRFNALLDACHKRARPIVMTTLAMGAGMLPIALGFGTDPSFRAPMAIAVIGGLITSTLLSLLVIPVVYTVIDDIKQKLLSCFKKGKVVKQS</sequence>
<dbReference type="GO" id="GO:0042910">
    <property type="term" value="F:xenobiotic transmembrane transporter activity"/>
    <property type="evidence" value="ECO:0007669"/>
    <property type="project" value="TreeGrafter"/>
</dbReference>
<dbReference type="PANTHER" id="PTHR32063:SF77">
    <property type="entry name" value="ACR FAMILY TRANSPORT PROTEIN"/>
    <property type="match status" value="1"/>
</dbReference>
<dbReference type="KEGG" id="ala:BFG52_09405"/>
<feature type="transmembrane region" description="Helical" evidence="1">
    <location>
        <begin position="384"/>
        <end position="409"/>
    </location>
</feature>